<protein>
    <submittedName>
        <fullName evidence="2">Movement protein</fullName>
    </submittedName>
</protein>
<evidence type="ECO:0000313" key="2">
    <source>
        <dbReference type="WBParaSite" id="ALUE_0001751301-mRNA-1"/>
    </source>
</evidence>
<organism evidence="1 2">
    <name type="scientific">Ascaris lumbricoides</name>
    <name type="common">Giant roundworm</name>
    <dbReference type="NCBI Taxonomy" id="6252"/>
    <lineage>
        <taxon>Eukaryota</taxon>
        <taxon>Metazoa</taxon>
        <taxon>Ecdysozoa</taxon>
        <taxon>Nematoda</taxon>
        <taxon>Chromadorea</taxon>
        <taxon>Rhabditida</taxon>
        <taxon>Spirurina</taxon>
        <taxon>Ascaridomorpha</taxon>
        <taxon>Ascaridoidea</taxon>
        <taxon>Ascarididae</taxon>
        <taxon>Ascaris</taxon>
    </lineage>
</organism>
<dbReference type="Proteomes" id="UP000036681">
    <property type="component" value="Unplaced"/>
</dbReference>
<sequence>MAFFDTADLIDAVRHEFGIDDESGLCAKILPRPSSGIFGVKGIRRSDPSALDLFRMRRTSQKALRRAKPGGLPLCFRQEDSYESDEEQYSPGYVAYFDEQSTRGIIDTRLRSKTNESDISSAAKAGISCSNVIVPGDFSDSAEMKSPCSDLIKYRNPSEVNNDFISRTSRLLKANPQTTVQTLAVYAKFESAVCFFFLCDGDIKRSWELFFVLKFGRSVRNFDK</sequence>
<dbReference type="WBParaSite" id="ALUE_0001751301-mRNA-1">
    <property type="protein sequence ID" value="ALUE_0001751301-mRNA-1"/>
    <property type="gene ID" value="ALUE_0001751301"/>
</dbReference>
<name>A0A0M3IGQ2_ASCLU</name>
<evidence type="ECO:0000313" key="1">
    <source>
        <dbReference type="Proteomes" id="UP000036681"/>
    </source>
</evidence>
<keyword evidence="1" id="KW-1185">Reference proteome</keyword>
<dbReference type="AlphaFoldDB" id="A0A0M3IGQ2"/>
<proteinExistence type="predicted"/>
<reference evidence="2" key="1">
    <citation type="submission" date="2017-02" db="UniProtKB">
        <authorList>
            <consortium name="WormBaseParasite"/>
        </authorList>
    </citation>
    <scope>IDENTIFICATION</scope>
</reference>
<accession>A0A0M3IGQ2</accession>